<evidence type="ECO:0000259" key="2">
    <source>
        <dbReference type="SMART" id="SM00504"/>
    </source>
</evidence>
<feature type="domain" description="U-box" evidence="2">
    <location>
        <begin position="220"/>
        <end position="284"/>
    </location>
</feature>
<dbReference type="SMART" id="SM00504">
    <property type="entry name" value="Ubox"/>
    <property type="match status" value="1"/>
</dbReference>
<feature type="region of interest" description="Disordered" evidence="1">
    <location>
        <begin position="301"/>
        <end position="338"/>
    </location>
</feature>
<dbReference type="Gene3D" id="3.30.40.10">
    <property type="entry name" value="Zinc/RING finger domain, C3HC4 (zinc finger)"/>
    <property type="match status" value="1"/>
</dbReference>
<dbReference type="GO" id="GO:0004842">
    <property type="term" value="F:ubiquitin-protein transferase activity"/>
    <property type="evidence" value="ECO:0007669"/>
    <property type="project" value="InterPro"/>
</dbReference>
<organism evidence="3 4">
    <name type="scientific">Polarella glacialis</name>
    <name type="common">Dinoflagellate</name>
    <dbReference type="NCBI Taxonomy" id="89957"/>
    <lineage>
        <taxon>Eukaryota</taxon>
        <taxon>Sar</taxon>
        <taxon>Alveolata</taxon>
        <taxon>Dinophyceae</taxon>
        <taxon>Suessiales</taxon>
        <taxon>Suessiaceae</taxon>
        <taxon>Polarella</taxon>
    </lineage>
</organism>
<dbReference type="EMBL" id="CAJNNW010007434">
    <property type="protein sequence ID" value="CAE8649249.1"/>
    <property type="molecule type" value="Genomic_DNA"/>
</dbReference>
<evidence type="ECO:0000313" key="3">
    <source>
        <dbReference type="EMBL" id="CAE8649249.1"/>
    </source>
</evidence>
<dbReference type="InterPro" id="IPR013083">
    <property type="entry name" value="Znf_RING/FYVE/PHD"/>
</dbReference>
<dbReference type="InterPro" id="IPR009865">
    <property type="entry name" value="Proacrosin-bd"/>
</dbReference>
<dbReference type="Pfam" id="PF04564">
    <property type="entry name" value="U-box"/>
    <property type="match status" value="1"/>
</dbReference>
<dbReference type="PANTHER" id="PTHR13270:SF14">
    <property type="entry name" value="SEX DETERMINATION AND DOSAGE COMPENSATION PROTEIN SDC-2"/>
    <property type="match status" value="1"/>
</dbReference>
<gene>
    <name evidence="3" type="ORF">PGLA2088_LOCUS7261</name>
</gene>
<reference evidence="3" key="1">
    <citation type="submission" date="2021-02" db="EMBL/GenBank/DDBJ databases">
        <authorList>
            <person name="Dougan E. K."/>
            <person name="Rhodes N."/>
            <person name="Thang M."/>
            <person name="Chan C."/>
        </authorList>
    </citation>
    <scope>NUCLEOTIDE SEQUENCE</scope>
</reference>
<feature type="region of interest" description="Disordered" evidence="1">
    <location>
        <begin position="167"/>
        <end position="206"/>
    </location>
</feature>
<protein>
    <recommendedName>
        <fullName evidence="2">U-box domain-containing protein</fullName>
    </recommendedName>
</protein>
<comment type="caution">
    <text evidence="3">The sequence shown here is derived from an EMBL/GenBank/DDBJ whole genome shotgun (WGS) entry which is preliminary data.</text>
</comment>
<dbReference type="SUPFAM" id="SSF57850">
    <property type="entry name" value="RING/U-box"/>
    <property type="match status" value="1"/>
</dbReference>
<feature type="compositionally biased region" description="Low complexity" evidence="1">
    <location>
        <begin position="167"/>
        <end position="196"/>
    </location>
</feature>
<evidence type="ECO:0000256" key="1">
    <source>
        <dbReference type="SAM" id="MobiDB-lite"/>
    </source>
</evidence>
<dbReference type="PANTHER" id="PTHR13270">
    <property type="entry name" value="PROTEIN C20ORF116-RELATED"/>
    <property type="match status" value="1"/>
</dbReference>
<proteinExistence type="predicted"/>
<dbReference type="GO" id="GO:0016567">
    <property type="term" value="P:protein ubiquitination"/>
    <property type="evidence" value="ECO:0007669"/>
    <property type="project" value="InterPro"/>
</dbReference>
<dbReference type="Pfam" id="PF07222">
    <property type="entry name" value="PBP_sp32"/>
    <property type="match status" value="1"/>
</dbReference>
<sequence length="338" mass="36431">LRSLLGFHARELWGCLRFAPAETGPRQLRGFLRDCADIAFAAPFAASPALEEIGQLLCSSLDVVLSGRADAALPESILAATLAAACALAANAGLDPGASSGLAGLVAAAEEGCRKAAAGHLQSWRRPLRHTALVPWLALIEQDQQQQQQQEQEQQQQQQQREQEQQQQQEQEQEEQQLQQEQQEQRRQQPGPSWASGPPPAARAAEDSTLRQLLEGAPTELRCALDGRLLTDPVRTPHSDLVYERAVLGQELARNGGVCPASGLPLSLAECSRDAATRRNALCWTRERQATKAAARQKGALSVVADSARPASSVQATGPCGEEEVSDDEPNYNSIFGQ</sequence>
<feature type="non-terminal residue" evidence="3">
    <location>
        <position position="1"/>
    </location>
</feature>
<evidence type="ECO:0000313" key="4">
    <source>
        <dbReference type="Proteomes" id="UP000626109"/>
    </source>
</evidence>
<dbReference type="AlphaFoldDB" id="A0A813IEH1"/>
<name>A0A813IEH1_POLGL</name>
<accession>A0A813IEH1</accession>
<feature type="compositionally biased region" description="Acidic residues" evidence="1">
    <location>
        <begin position="321"/>
        <end position="330"/>
    </location>
</feature>
<dbReference type="Proteomes" id="UP000626109">
    <property type="component" value="Unassembled WGS sequence"/>
</dbReference>
<dbReference type="InterPro" id="IPR003613">
    <property type="entry name" value="Ubox_domain"/>
</dbReference>